<evidence type="ECO:0000256" key="4">
    <source>
        <dbReference type="ARBA" id="ARBA00022741"/>
    </source>
</evidence>
<dbReference type="OrthoDB" id="775260at2759"/>
<dbReference type="Gene3D" id="3.40.50.300">
    <property type="entry name" value="P-loop containing nucleotide triphosphate hydrolases"/>
    <property type="match status" value="1"/>
</dbReference>
<keyword evidence="4" id="KW-0547">Nucleotide-binding</keyword>
<dbReference type="Gene3D" id="1.10.287.890">
    <property type="entry name" value="Crystal structure of tRNA isopentenylpyrophosphate transferase (bh2366) domain"/>
    <property type="match status" value="1"/>
</dbReference>
<evidence type="ECO:0000256" key="2">
    <source>
        <dbReference type="ARBA" id="ARBA00022679"/>
    </source>
</evidence>
<reference evidence="6" key="1">
    <citation type="submission" date="2020-09" db="EMBL/GenBank/DDBJ databases">
        <title>Genome-Enabled Discovery of Anthraquinone Biosynthesis in Senna tora.</title>
        <authorList>
            <person name="Kang S.-H."/>
            <person name="Pandey R.P."/>
            <person name="Lee C.-M."/>
            <person name="Sim J.-S."/>
            <person name="Jeong J.-T."/>
            <person name="Choi B.-S."/>
            <person name="Jung M."/>
            <person name="Ginzburg D."/>
            <person name="Zhao K."/>
            <person name="Won S.Y."/>
            <person name="Oh T.-J."/>
            <person name="Yu Y."/>
            <person name="Kim N.-H."/>
            <person name="Lee O.R."/>
            <person name="Lee T.-H."/>
            <person name="Bashyal P."/>
            <person name="Kim T.-S."/>
            <person name="Lee W.-H."/>
            <person name="Kawkins C."/>
            <person name="Kim C.-K."/>
            <person name="Kim J.S."/>
            <person name="Ahn B.O."/>
            <person name="Rhee S.Y."/>
            <person name="Sohng J.K."/>
        </authorList>
    </citation>
    <scope>NUCLEOTIDE SEQUENCE</scope>
    <source>
        <tissue evidence="6">Leaf</tissue>
    </source>
</reference>
<dbReference type="GO" id="GO:0052381">
    <property type="term" value="F:tRNA dimethylallyltransferase activity"/>
    <property type="evidence" value="ECO:0007669"/>
    <property type="project" value="TreeGrafter"/>
</dbReference>
<dbReference type="GO" id="GO:0009691">
    <property type="term" value="P:cytokinin biosynthetic process"/>
    <property type="evidence" value="ECO:0007669"/>
    <property type="project" value="UniProtKB-KW"/>
</dbReference>
<dbReference type="SUPFAM" id="SSF52540">
    <property type="entry name" value="P-loop containing nucleoside triphosphate hydrolases"/>
    <property type="match status" value="1"/>
</dbReference>
<evidence type="ECO:0000313" key="6">
    <source>
        <dbReference type="EMBL" id="KAF7813763.1"/>
    </source>
</evidence>
<dbReference type="EMBL" id="JAAIUW010000010">
    <property type="protein sequence ID" value="KAF7813763.1"/>
    <property type="molecule type" value="Genomic_DNA"/>
</dbReference>
<keyword evidence="7" id="KW-1185">Reference proteome</keyword>
<dbReference type="PANTHER" id="PTHR11088:SF74">
    <property type="entry name" value="ADENYLATE ISOPENTENYLTRANSFERASE 5, CHLOROPLASTIC"/>
    <property type="match status" value="1"/>
</dbReference>
<dbReference type="GO" id="GO:0005739">
    <property type="term" value="C:mitochondrion"/>
    <property type="evidence" value="ECO:0007669"/>
    <property type="project" value="TreeGrafter"/>
</dbReference>
<keyword evidence="3" id="KW-0203">Cytokinin biosynthesis</keyword>
<comment type="similarity">
    <text evidence="1">Belongs to the IPP transferase family.</text>
</comment>
<proteinExistence type="inferred from homology"/>
<keyword evidence="5" id="KW-0067">ATP-binding</keyword>
<dbReference type="GO" id="GO:0005524">
    <property type="term" value="F:ATP binding"/>
    <property type="evidence" value="ECO:0007669"/>
    <property type="project" value="UniProtKB-KW"/>
</dbReference>
<sequence>MSACKQVQAPPVNFERVFHHHHRKDKVVVIMGATGSGKSKLAIDLARFFTPAEIVNSDKMQVYRGLDITTNKVTPEECAGVPHHLLGIADPDSDFTAADFIHHASSAVDSIVGRHCVPIIAGGSNSYIEALVGNQNAAFRSRYECCFLWVDVWLPVLHSFLWNRVDRMVENGQVEEVREMFDPLADYTRGVRRAIGVPELDEFLRREIREGQGQGQGSNYHNINTKEKEKLQKIHRLHGLWKRNTHRLDATEAFVRSGEEAEEAWENHVVKKSRRIVSKFLYDQNHVPAAATRFDCVFVFDGNANELTTP</sequence>
<dbReference type="GO" id="GO:0006400">
    <property type="term" value="P:tRNA modification"/>
    <property type="evidence" value="ECO:0007669"/>
    <property type="project" value="TreeGrafter"/>
</dbReference>
<evidence type="ECO:0000256" key="1">
    <source>
        <dbReference type="ARBA" id="ARBA00005842"/>
    </source>
</evidence>
<dbReference type="InterPro" id="IPR039657">
    <property type="entry name" value="Dimethylallyltransferase"/>
</dbReference>
<evidence type="ECO:0000256" key="3">
    <source>
        <dbReference type="ARBA" id="ARBA00022712"/>
    </source>
</evidence>
<dbReference type="AlphaFoldDB" id="A0A834T239"/>
<gene>
    <name evidence="6" type="ORF">G2W53_034739</name>
</gene>
<comment type="caution">
    <text evidence="6">The sequence shown here is derived from an EMBL/GenBank/DDBJ whole genome shotgun (WGS) entry which is preliminary data.</text>
</comment>
<name>A0A834T239_9FABA</name>
<keyword evidence="2 6" id="KW-0808">Transferase</keyword>
<dbReference type="InterPro" id="IPR027417">
    <property type="entry name" value="P-loop_NTPase"/>
</dbReference>
<dbReference type="Proteomes" id="UP000634136">
    <property type="component" value="Unassembled WGS sequence"/>
</dbReference>
<dbReference type="PANTHER" id="PTHR11088">
    <property type="entry name" value="TRNA DIMETHYLALLYLTRANSFERASE"/>
    <property type="match status" value="1"/>
</dbReference>
<protein>
    <submittedName>
        <fullName evidence="6">Adenylate isopentenyltransferase 5, chloroplastic-like</fullName>
    </submittedName>
</protein>
<evidence type="ECO:0000313" key="7">
    <source>
        <dbReference type="Proteomes" id="UP000634136"/>
    </source>
</evidence>
<evidence type="ECO:0000256" key="5">
    <source>
        <dbReference type="ARBA" id="ARBA00022840"/>
    </source>
</evidence>
<accession>A0A834T239</accession>
<organism evidence="6 7">
    <name type="scientific">Senna tora</name>
    <dbReference type="NCBI Taxonomy" id="362788"/>
    <lineage>
        <taxon>Eukaryota</taxon>
        <taxon>Viridiplantae</taxon>
        <taxon>Streptophyta</taxon>
        <taxon>Embryophyta</taxon>
        <taxon>Tracheophyta</taxon>
        <taxon>Spermatophyta</taxon>
        <taxon>Magnoliopsida</taxon>
        <taxon>eudicotyledons</taxon>
        <taxon>Gunneridae</taxon>
        <taxon>Pentapetalae</taxon>
        <taxon>rosids</taxon>
        <taxon>fabids</taxon>
        <taxon>Fabales</taxon>
        <taxon>Fabaceae</taxon>
        <taxon>Caesalpinioideae</taxon>
        <taxon>Cassia clade</taxon>
        <taxon>Senna</taxon>
    </lineage>
</organism>
<dbReference type="Pfam" id="PF01715">
    <property type="entry name" value="IPPT"/>
    <property type="match status" value="2"/>
</dbReference>